<protein>
    <submittedName>
        <fullName evidence="2">Uncharacterized protein</fullName>
    </submittedName>
</protein>
<organism evidence="1 2">
    <name type="scientific">Heterorhabditis bacteriophora</name>
    <name type="common">Entomopathogenic nematode worm</name>
    <dbReference type="NCBI Taxonomy" id="37862"/>
    <lineage>
        <taxon>Eukaryota</taxon>
        <taxon>Metazoa</taxon>
        <taxon>Ecdysozoa</taxon>
        <taxon>Nematoda</taxon>
        <taxon>Chromadorea</taxon>
        <taxon>Rhabditida</taxon>
        <taxon>Rhabditina</taxon>
        <taxon>Rhabditomorpha</taxon>
        <taxon>Strongyloidea</taxon>
        <taxon>Heterorhabditidae</taxon>
        <taxon>Heterorhabditis</taxon>
    </lineage>
</organism>
<keyword evidence="1" id="KW-1185">Reference proteome</keyword>
<dbReference type="WBParaSite" id="Hba_10488">
    <property type="protein sequence ID" value="Hba_10488"/>
    <property type="gene ID" value="Hba_10488"/>
</dbReference>
<proteinExistence type="predicted"/>
<accession>A0A1I7WZ78</accession>
<dbReference type="AlphaFoldDB" id="A0A1I7WZ78"/>
<name>A0A1I7WZ78_HETBA</name>
<sequence>MHLFSLRPKIVYLKYVALRDEDDGSQPTPEVVDLPPILPSYLPKERLDRPAIQGLLHNPQIMGSLEKLISDYRTSLENEKLDRIFVCRIVIWPSQPISHYLLI</sequence>
<reference evidence="2" key="1">
    <citation type="submission" date="2016-11" db="UniProtKB">
        <authorList>
            <consortium name="WormBaseParasite"/>
        </authorList>
    </citation>
    <scope>IDENTIFICATION</scope>
</reference>
<dbReference type="Proteomes" id="UP000095283">
    <property type="component" value="Unplaced"/>
</dbReference>
<evidence type="ECO:0000313" key="2">
    <source>
        <dbReference type="WBParaSite" id="Hba_10488"/>
    </source>
</evidence>
<evidence type="ECO:0000313" key="1">
    <source>
        <dbReference type="Proteomes" id="UP000095283"/>
    </source>
</evidence>